<proteinExistence type="predicted"/>
<dbReference type="STRING" id="1121331.SAMN02745248_00805"/>
<evidence type="ECO:0000256" key="1">
    <source>
        <dbReference type="SAM" id="Phobius"/>
    </source>
</evidence>
<keyword evidence="1" id="KW-0472">Membrane</keyword>
<organism evidence="2 3">
    <name type="scientific">Hathewaya proteolytica DSM 3090</name>
    <dbReference type="NCBI Taxonomy" id="1121331"/>
    <lineage>
        <taxon>Bacteria</taxon>
        <taxon>Bacillati</taxon>
        <taxon>Bacillota</taxon>
        <taxon>Clostridia</taxon>
        <taxon>Eubacteriales</taxon>
        <taxon>Clostridiaceae</taxon>
        <taxon>Hathewaya</taxon>
    </lineage>
</organism>
<name>A0A1M6LSV9_9CLOT</name>
<sequence length="40" mass="4253">MSNTMIIASMIFVGAVFLGYNLFAGNRETTISDTIIGVAL</sequence>
<accession>A0A1M6LSV9</accession>
<gene>
    <name evidence="2" type="ORF">SAMN02745248_00805</name>
</gene>
<feature type="transmembrane region" description="Helical" evidence="1">
    <location>
        <begin position="6"/>
        <end position="23"/>
    </location>
</feature>
<evidence type="ECO:0000313" key="2">
    <source>
        <dbReference type="EMBL" id="SHJ74182.1"/>
    </source>
</evidence>
<protein>
    <submittedName>
        <fullName evidence="2">Uncharacterized protein</fullName>
    </submittedName>
</protein>
<keyword evidence="1" id="KW-0812">Transmembrane</keyword>
<keyword evidence="3" id="KW-1185">Reference proteome</keyword>
<evidence type="ECO:0000313" key="3">
    <source>
        <dbReference type="Proteomes" id="UP000183952"/>
    </source>
</evidence>
<dbReference type="Proteomes" id="UP000183952">
    <property type="component" value="Unassembled WGS sequence"/>
</dbReference>
<reference evidence="2 3" key="1">
    <citation type="submission" date="2016-11" db="EMBL/GenBank/DDBJ databases">
        <authorList>
            <person name="Jaros S."/>
            <person name="Januszkiewicz K."/>
            <person name="Wedrychowicz H."/>
        </authorList>
    </citation>
    <scope>NUCLEOTIDE SEQUENCE [LARGE SCALE GENOMIC DNA]</scope>
    <source>
        <strain evidence="2 3">DSM 3090</strain>
    </source>
</reference>
<dbReference type="RefSeq" id="WP_278319400.1">
    <property type="nucleotide sequence ID" value="NZ_FRAD01000006.1"/>
</dbReference>
<dbReference type="AlphaFoldDB" id="A0A1M6LSV9"/>
<dbReference type="EMBL" id="FRAD01000006">
    <property type="protein sequence ID" value="SHJ74182.1"/>
    <property type="molecule type" value="Genomic_DNA"/>
</dbReference>
<keyword evidence="1" id="KW-1133">Transmembrane helix</keyword>